<dbReference type="Pfam" id="PF02880">
    <property type="entry name" value="PGM_PMM_III"/>
    <property type="match status" value="1"/>
</dbReference>
<dbReference type="OrthoDB" id="2291at2759"/>
<dbReference type="InterPro" id="IPR005841">
    <property type="entry name" value="Alpha-D-phosphohexomutase_SF"/>
</dbReference>
<dbReference type="PANTHER" id="PTHR22573">
    <property type="entry name" value="PHOSPHOHEXOMUTASE FAMILY MEMBER"/>
    <property type="match status" value="1"/>
</dbReference>
<dbReference type="PRINTS" id="PR00509">
    <property type="entry name" value="PGMPMM"/>
</dbReference>
<dbReference type="InterPro" id="IPR005844">
    <property type="entry name" value="A-D-PHexomutase_a/b/a-I"/>
</dbReference>
<dbReference type="Gene3D" id="3.40.120.10">
    <property type="entry name" value="Alpha-D-Glucose-1,6-Bisphosphate, subunit A, domain 3"/>
    <property type="match status" value="3"/>
</dbReference>
<evidence type="ECO:0000256" key="9">
    <source>
        <dbReference type="RuleBase" id="RU004326"/>
    </source>
</evidence>
<protein>
    <recommendedName>
        <fullName evidence="4">phosphoglucomutase (alpha-D-glucose-1,6-bisphosphate-dependent)</fullName>
        <ecNumber evidence="4">5.4.2.2</ecNumber>
    </recommendedName>
</protein>
<evidence type="ECO:0000313" key="13">
    <source>
        <dbReference type="EMBL" id="PXF46312.1"/>
    </source>
</evidence>
<evidence type="ECO:0000256" key="8">
    <source>
        <dbReference type="ARBA" id="ARBA00023235"/>
    </source>
</evidence>
<dbReference type="InterPro" id="IPR016055">
    <property type="entry name" value="A-D-PHexomutase_a/b/a-I/II/III"/>
</dbReference>
<comment type="catalytic activity">
    <reaction evidence="1">
        <text>alpha-D-glucose 1-phosphate = alpha-D-glucose 6-phosphate</text>
        <dbReference type="Rhea" id="RHEA:23536"/>
        <dbReference type="ChEBI" id="CHEBI:58225"/>
        <dbReference type="ChEBI" id="CHEBI:58601"/>
        <dbReference type="EC" id="5.4.2.2"/>
    </reaction>
</comment>
<name>A0A2V3IW05_9FLOR</name>
<dbReference type="InterPro" id="IPR005846">
    <property type="entry name" value="A-D-PHexomutase_a/b/a-III"/>
</dbReference>
<evidence type="ECO:0000256" key="3">
    <source>
        <dbReference type="ARBA" id="ARBA00010231"/>
    </source>
</evidence>
<dbReference type="EC" id="5.4.2.2" evidence="4"/>
<reference evidence="13 14" key="1">
    <citation type="journal article" date="2018" name="Mol. Biol. Evol.">
        <title>Analysis of the draft genome of the red seaweed Gracilariopsis chorda provides insights into genome size evolution in Rhodophyta.</title>
        <authorList>
            <person name="Lee J."/>
            <person name="Yang E.C."/>
            <person name="Graf L."/>
            <person name="Yang J.H."/>
            <person name="Qiu H."/>
            <person name="Zel Zion U."/>
            <person name="Chan C.X."/>
            <person name="Stephens T.G."/>
            <person name="Weber A.P.M."/>
            <person name="Boo G.H."/>
            <person name="Boo S.M."/>
            <person name="Kim K.M."/>
            <person name="Shin Y."/>
            <person name="Jung M."/>
            <person name="Lee S.J."/>
            <person name="Yim H.S."/>
            <person name="Lee J.H."/>
            <person name="Bhattacharya D."/>
            <person name="Yoon H.S."/>
        </authorList>
    </citation>
    <scope>NUCLEOTIDE SEQUENCE [LARGE SCALE GENOMIC DNA]</scope>
    <source>
        <strain evidence="13 14">SKKU-2015</strain>
        <tissue evidence="13">Whole body</tissue>
    </source>
</reference>
<comment type="similarity">
    <text evidence="3 9">Belongs to the phosphohexose mutase family.</text>
</comment>
<evidence type="ECO:0000256" key="5">
    <source>
        <dbReference type="ARBA" id="ARBA00022553"/>
    </source>
</evidence>
<evidence type="ECO:0000256" key="1">
    <source>
        <dbReference type="ARBA" id="ARBA00000443"/>
    </source>
</evidence>
<organism evidence="13 14">
    <name type="scientific">Gracilariopsis chorda</name>
    <dbReference type="NCBI Taxonomy" id="448386"/>
    <lineage>
        <taxon>Eukaryota</taxon>
        <taxon>Rhodophyta</taxon>
        <taxon>Florideophyceae</taxon>
        <taxon>Rhodymeniophycidae</taxon>
        <taxon>Gracilariales</taxon>
        <taxon>Gracilariaceae</taxon>
        <taxon>Gracilariopsis</taxon>
    </lineage>
</organism>
<dbReference type="GO" id="GO:0005975">
    <property type="term" value="P:carbohydrate metabolic process"/>
    <property type="evidence" value="ECO:0007669"/>
    <property type="project" value="InterPro"/>
</dbReference>
<gene>
    <name evidence="13" type="ORF">BWQ96_03968</name>
</gene>
<evidence type="ECO:0000256" key="4">
    <source>
        <dbReference type="ARBA" id="ARBA00012728"/>
    </source>
</evidence>
<dbReference type="Gene3D" id="3.30.310.50">
    <property type="entry name" value="Alpha-D-phosphohexomutase, C-terminal domain"/>
    <property type="match status" value="1"/>
</dbReference>
<dbReference type="STRING" id="448386.A0A2V3IW05"/>
<dbReference type="InterPro" id="IPR016066">
    <property type="entry name" value="A-D-PHexomutase_CS"/>
</dbReference>
<dbReference type="GO" id="GO:0005829">
    <property type="term" value="C:cytosol"/>
    <property type="evidence" value="ECO:0007669"/>
    <property type="project" value="TreeGrafter"/>
</dbReference>
<dbReference type="EMBL" id="NBIV01000041">
    <property type="protein sequence ID" value="PXF46312.1"/>
    <property type="molecule type" value="Genomic_DNA"/>
</dbReference>
<dbReference type="PROSITE" id="PS00710">
    <property type="entry name" value="PGM_PMM"/>
    <property type="match status" value="1"/>
</dbReference>
<dbReference type="Pfam" id="PF24947">
    <property type="entry name" value="PGM1_C_vert_fung"/>
    <property type="match status" value="1"/>
</dbReference>
<evidence type="ECO:0000256" key="6">
    <source>
        <dbReference type="ARBA" id="ARBA00022723"/>
    </source>
</evidence>
<dbReference type="FunFam" id="3.30.310.50:FF:000002">
    <property type="entry name" value="Phosphoglucomutase 5"/>
    <property type="match status" value="1"/>
</dbReference>
<dbReference type="Pfam" id="PF02878">
    <property type="entry name" value="PGM_PMM_I"/>
    <property type="match status" value="1"/>
</dbReference>
<feature type="domain" description="Alpha-D-phosphohexomutase alpha/beta/alpha" evidence="11">
    <location>
        <begin position="209"/>
        <end position="315"/>
    </location>
</feature>
<keyword evidence="14" id="KW-1185">Reference proteome</keyword>
<dbReference type="SUPFAM" id="SSF55957">
    <property type="entry name" value="Phosphoglucomutase, C-terminal domain"/>
    <property type="match status" value="1"/>
</dbReference>
<dbReference type="PANTHER" id="PTHR22573:SF2">
    <property type="entry name" value="PHOSPHOGLUCOMUTASE"/>
    <property type="match status" value="1"/>
</dbReference>
<dbReference type="InterPro" id="IPR045244">
    <property type="entry name" value="PGM"/>
</dbReference>
<proteinExistence type="inferred from homology"/>
<comment type="caution">
    <text evidence="13">The sequence shown here is derived from an EMBL/GenBank/DDBJ whole genome shotgun (WGS) entry which is preliminary data.</text>
</comment>
<dbReference type="FunFam" id="3.40.120.10:FF:000004">
    <property type="entry name" value="Phosphoglucomutase 5"/>
    <property type="match status" value="1"/>
</dbReference>
<dbReference type="SUPFAM" id="SSF53738">
    <property type="entry name" value="Phosphoglucomutase, first 3 domains"/>
    <property type="match status" value="3"/>
</dbReference>
<evidence type="ECO:0000313" key="14">
    <source>
        <dbReference type="Proteomes" id="UP000247409"/>
    </source>
</evidence>
<evidence type="ECO:0000259" key="12">
    <source>
        <dbReference type="Pfam" id="PF02880"/>
    </source>
</evidence>
<dbReference type="InterPro" id="IPR005845">
    <property type="entry name" value="A-D-PHexomutase_a/b/a-II"/>
</dbReference>
<keyword evidence="7 9" id="KW-0460">Magnesium</keyword>
<dbReference type="NCBIfam" id="NF005737">
    <property type="entry name" value="PRK07564.1-1"/>
    <property type="match status" value="1"/>
</dbReference>
<keyword evidence="8" id="KW-0413">Isomerase</keyword>
<keyword evidence="5" id="KW-0597">Phosphoprotein</keyword>
<dbReference type="Proteomes" id="UP000247409">
    <property type="component" value="Unassembled WGS sequence"/>
</dbReference>
<feature type="domain" description="Alpha-D-phosphohexomutase alpha/beta/alpha" evidence="12">
    <location>
        <begin position="327"/>
        <end position="430"/>
    </location>
</feature>
<evidence type="ECO:0000259" key="11">
    <source>
        <dbReference type="Pfam" id="PF02879"/>
    </source>
</evidence>
<dbReference type="Pfam" id="PF02879">
    <property type="entry name" value="PGM_PMM_II"/>
    <property type="match status" value="1"/>
</dbReference>
<dbReference type="GO" id="GO:0004614">
    <property type="term" value="F:phosphoglucomutase activity"/>
    <property type="evidence" value="ECO:0007669"/>
    <property type="project" value="UniProtKB-EC"/>
</dbReference>
<evidence type="ECO:0000256" key="7">
    <source>
        <dbReference type="ARBA" id="ARBA00022842"/>
    </source>
</evidence>
<comment type="cofactor">
    <cofactor evidence="2">
        <name>Mg(2+)</name>
        <dbReference type="ChEBI" id="CHEBI:18420"/>
    </cofactor>
</comment>
<dbReference type="GO" id="GO:0000287">
    <property type="term" value="F:magnesium ion binding"/>
    <property type="evidence" value="ECO:0007669"/>
    <property type="project" value="InterPro"/>
</dbReference>
<accession>A0A2V3IW05</accession>
<keyword evidence="6 9" id="KW-0479">Metal-binding</keyword>
<evidence type="ECO:0000259" key="10">
    <source>
        <dbReference type="Pfam" id="PF02878"/>
    </source>
</evidence>
<feature type="domain" description="Alpha-D-phosphohexomutase alpha/beta/alpha" evidence="10">
    <location>
        <begin position="32"/>
        <end position="175"/>
    </location>
</feature>
<evidence type="ECO:0000256" key="2">
    <source>
        <dbReference type="ARBA" id="ARBA00001946"/>
    </source>
</evidence>
<dbReference type="InterPro" id="IPR036900">
    <property type="entry name" value="A-D-PHexomutase_C_sf"/>
</dbReference>
<dbReference type="AlphaFoldDB" id="A0A2V3IW05"/>
<sequence length="580" mass="62694">MSQTPQSHDNQSSALATDIPVLVYKTEPISGQTTGTSGMRKKTSVLVSNPSFLPNWVQSLFDALGGPSVLSGRTLILGGDGRFYNKTAAQTILRMAAANGFARVIVGRNALLTTPAVSALIPAREALGGIILTASHNPAGLDGDWGIKYNTGSGAPALQALTDAIYEKTQKIFEYKLADFGADIDLSSEGITSFAEGKFVVEVINPVDHYLTMLRSIFDFDALRELMARPDFSMLFDAMHASTGEYARVIFGIELGAGFRAVLNADPKEDFGGGHPDPNLTYAADLVDALDPTKNADAPQFGAASDGDGDRNMILGRGVFVSPADSVAIIADYASKAIPYFGKKGLKGVARSMPTASALDRVAEEKGVPLFYTPTGWKYFTNLMDAGKINICGEESFGTSSDHIREKDGVWAVLAWLSILAFENRDKEVGQFVTVQEILLAHWRKYGRTFNLRYDYEAVDAADAELLMLNLKGMAAGIVPYAEEIRRVLEFEYKDPVDGSVASNQGIIVQTRTGGRVVFRLSGTGSEGATLRIYFELYEAPSADMPNKDLNVVMKDLVSLALDLARVEEFIDRKAPTVIT</sequence>